<dbReference type="InterPro" id="IPR050624">
    <property type="entry name" value="HTH-type_Tx_Regulator"/>
</dbReference>
<name>A0ABY4PGU9_9LACO</name>
<reference evidence="4 5" key="1">
    <citation type="journal article" date="2022" name="Int. J. Syst. Evol. Microbiol.">
        <title>Apilactobacillus apisilvae sp. nov., Nicolia spurrieriana gen. nov. sp. nov., Bombilactobacillus folatiphilus sp. nov. and Bombilactobacillus thymidiniphilus sp. nov., four new lactic acid bacterial isolates from stingless bees Tetragonula carbonaria and Austroplebeia australis.</title>
        <authorList>
            <person name="Oliphant S.A."/>
            <person name="Watson-Haigh N.S."/>
            <person name="Sumby K.M."/>
            <person name="Gardner J."/>
            <person name="Groom S."/>
            <person name="Jiranek V."/>
        </authorList>
    </citation>
    <scope>NUCLEOTIDE SEQUENCE [LARGE SCALE GENOMIC DNA]</scope>
    <source>
        <strain evidence="4 5">SG5_A10</strain>
    </source>
</reference>
<proteinExistence type="predicted"/>
<dbReference type="EMBL" id="CP093362">
    <property type="protein sequence ID" value="UQS84832.1"/>
    <property type="molecule type" value="Genomic_DNA"/>
</dbReference>
<dbReference type="RefSeq" id="WP_249510815.1">
    <property type="nucleotide sequence ID" value="NZ_CP093362.1"/>
</dbReference>
<dbReference type="Proteomes" id="UP000831859">
    <property type="component" value="Chromosome"/>
</dbReference>
<dbReference type="PRINTS" id="PR00455">
    <property type="entry name" value="HTHTETR"/>
</dbReference>
<evidence type="ECO:0000256" key="2">
    <source>
        <dbReference type="PROSITE-ProRule" id="PRU00335"/>
    </source>
</evidence>
<organism evidence="4 5">
    <name type="scientific">Apilactobacillus apisilvae</name>
    <dbReference type="NCBI Taxonomy" id="2923364"/>
    <lineage>
        <taxon>Bacteria</taxon>
        <taxon>Bacillati</taxon>
        <taxon>Bacillota</taxon>
        <taxon>Bacilli</taxon>
        <taxon>Lactobacillales</taxon>
        <taxon>Lactobacillaceae</taxon>
        <taxon>Apilactobacillus</taxon>
    </lineage>
</organism>
<keyword evidence="1 2" id="KW-0238">DNA-binding</keyword>
<accession>A0ABY4PGU9</accession>
<dbReference type="InterPro" id="IPR009057">
    <property type="entry name" value="Homeodomain-like_sf"/>
</dbReference>
<evidence type="ECO:0000313" key="4">
    <source>
        <dbReference type="EMBL" id="UQS84832.1"/>
    </source>
</evidence>
<feature type="domain" description="HTH tetR-type" evidence="3">
    <location>
        <begin position="10"/>
        <end position="70"/>
    </location>
</feature>
<evidence type="ECO:0000259" key="3">
    <source>
        <dbReference type="PROSITE" id="PS50977"/>
    </source>
</evidence>
<dbReference type="SUPFAM" id="SSF46689">
    <property type="entry name" value="Homeodomain-like"/>
    <property type="match status" value="1"/>
</dbReference>
<evidence type="ECO:0000313" key="5">
    <source>
        <dbReference type="Proteomes" id="UP000831859"/>
    </source>
</evidence>
<dbReference type="PROSITE" id="PS50977">
    <property type="entry name" value="HTH_TETR_2"/>
    <property type="match status" value="1"/>
</dbReference>
<dbReference type="PANTHER" id="PTHR43479:SF11">
    <property type="entry name" value="ACREF_ENVCD OPERON REPRESSOR-RELATED"/>
    <property type="match status" value="1"/>
</dbReference>
<feature type="DNA-binding region" description="H-T-H motif" evidence="2">
    <location>
        <begin position="33"/>
        <end position="52"/>
    </location>
</feature>
<dbReference type="Pfam" id="PF00440">
    <property type="entry name" value="TetR_N"/>
    <property type="match status" value="1"/>
</dbReference>
<keyword evidence="5" id="KW-1185">Reference proteome</keyword>
<dbReference type="InterPro" id="IPR001647">
    <property type="entry name" value="HTH_TetR"/>
</dbReference>
<dbReference type="PANTHER" id="PTHR43479">
    <property type="entry name" value="ACREF/ENVCD OPERON REPRESSOR-RELATED"/>
    <property type="match status" value="1"/>
</dbReference>
<sequence>MNARTINQKQQKAELISKVALEMFKKQPFADISMNEIAKKANVAKGTLFNYYKTKENIFMHLLLVGYQQFFQELTIKLEEQKPSTATEMKTFLLNSTENLIKHHFTLIKLNALRGPILENKASREQTIEGRKKLYIIHERLSELIHIYFPQISVSQANKIFIIQSSIISGLINLSNLDSFNDEKVINNLADFQVDVDVDAIETFAFYLDGLFNKEI</sequence>
<protein>
    <submittedName>
        <fullName evidence="4">TetR/AcrR family transcriptional regulator</fullName>
    </submittedName>
</protein>
<dbReference type="Gene3D" id="1.10.357.10">
    <property type="entry name" value="Tetracycline Repressor, domain 2"/>
    <property type="match status" value="1"/>
</dbReference>
<evidence type="ECO:0000256" key="1">
    <source>
        <dbReference type="ARBA" id="ARBA00023125"/>
    </source>
</evidence>
<gene>
    <name evidence="4" type="ORF">MOO46_06185</name>
</gene>